<name>A0A8S5RVT4_9CAUD</name>
<evidence type="ECO:0000313" key="1">
    <source>
        <dbReference type="EMBL" id="DAF42729.1"/>
    </source>
</evidence>
<protein>
    <submittedName>
        <fullName evidence="1">Uncharacterized protein</fullName>
    </submittedName>
</protein>
<reference evidence="1" key="1">
    <citation type="journal article" date="2021" name="Proc. Natl. Acad. Sci. U.S.A.">
        <title>A Catalog of Tens of Thousands of Viruses from Human Metagenomes Reveals Hidden Associations with Chronic Diseases.</title>
        <authorList>
            <person name="Tisza M.J."/>
            <person name="Buck C.B."/>
        </authorList>
    </citation>
    <scope>NUCLEOTIDE SEQUENCE</scope>
    <source>
        <strain evidence="1">CtHip2</strain>
    </source>
</reference>
<sequence length="166" mass="19286">MIKLNENFKQAYDTITDNLKRELAEWVCYEKDANVVENVVASILTGNPIFDVEQDGIDYSNKYKKETIKETLQNYVLTQLNNGVNDVPLFFIFELKEFGKFDYSDFVDSLDKDVLKIIPTNLKKFFEEYLEFDQTSYTLNTIVEAINDPMEYGELIKVTAVISITE</sequence>
<organism evidence="1">
    <name type="scientific">Siphoviridae sp. ctHip2</name>
    <dbReference type="NCBI Taxonomy" id="2827830"/>
    <lineage>
        <taxon>Viruses</taxon>
        <taxon>Duplodnaviria</taxon>
        <taxon>Heunggongvirae</taxon>
        <taxon>Uroviricota</taxon>
        <taxon>Caudoviricetes</taxon>
    </lineage>
</organism>
<proteinExistence type="predicted"/>
<dbReference type="EMBL" id="BK032497">
    <property type="protein sequence ID" value="DAF42729.1"/>
    <property type="molecule type" value="Genomic_DNA"/>
</dbReference>
<accession>A0A8S5RVT4</accession>